<sequence>MKQSDDDDDALSTLSKWCSIKGVLVDPRIKLSRLPDASLTVVSGEEPIPESTTCPFWSISPNKLFFP</sequence>
<name>A0ABR3JIW1_9AGAR</name>
<gene>
    <name evidence="1" type="ORF">HGRIS_001703</name>
</gene>
<evidence type="ECO:0000313" key="2">
    <source>
        <dbReference type="Proteomes" id="UP001556367"/>
    </source>
</evidence>
<reference evidence="2" key="1">
    <citation type="submission" date="2024-06" db="EMBL/GenBank/DDBJ databases">
        <title>Multi-omics analyses provide insights into the biosynthesis of the anticancer antibiotic pleurotin in Hohenbuehelia grisea.</title>
        <authorList>
            <person name="Weaver J.A."/>
            <person name="Alberti F."/>
        </authorList>
    </citation>
    <scope>NUCLEOTIDE SEQUENCE [LARGE SCALE GENOMIC DNA]</scope>
    <source>
        <strain evidence="2">T-177</strain>
    </source>
</reference>
<protein>
    <submittedName>
        <fullName evidence="1">Uncharacterized protein</fullName>
    </submittedName>
</protein>
<accession>A0ABR3JIW1</accession>
<evidence type="ECO:0000313" key="1">
    <source>
        <dbReference type="EMBL" id="KAL0955462.1"/>
    </source>
</evidence>
<dbReference type="EMBL" id="JASNQZ010000006">
    <property type="protein sequence ID" value="KAL0955462.1"/>
    <property type="molecule type" value="Genomic_DNA"/>
</dbReference>
<organism evidence="1 2">
    <name type="scientific">Hohenbuehelia grisea</name>
    <dbReference type="NCBI Taxonomy" id="104357"/>
    <lineage>
        <taxon>Eukaryota</taxon>
        <taxon>Fungi</taxon>
        <taxon>Dikarya</taxon>
        <taxon>Basidiomycota</taxon>
        <taxon>Agaricomycotina</taxon>
        <taxon>Agaricomycetes</taxon>
        <taxon>Agaricomycetidae</taxon>
        <taxon>Agaricales</taxon>
        <taxon>Pleurotineae</taxon>
        <taxon>Pleurotaceae</taxon>
        <taxon>Hohenbuehelia</taxon>
    </lineage>
</organism>
<dbReference type="Proteomes" id="UP001556367">
    <property type="component" value="Unassembled WGS sequence"/>
</dbReference>
<proteinExistence type="predicted"/>
<keyword evidence="2" id="KW-1185">Reference proteome</keyword>
<comment type="caution">
    <text evidence="1">The sequence shown here is derived from an EMBL/GenBank/DDBJ whole genome shotgun (WGS) entry which is preliminary data.</text>
</comment>